<dbReference type="PRINTS" id="PR00089">
    <property type="entry name" value="LUCIFERASE"/>
</dbReference>
<accession>A0A1T5HXP9</accession>
<dbReference type="EC" id="1.14.14.3" evidence="10"/>
<comment type="subunit">
    <text evidence="2 10">Heterodimer of an alpha and a beta chain.</text>
</comment>
<evidence type="ECO:0000256" key="5">
    <source>
        <dbReference type="ARBA" id="ARBA00023002"/>
    </source>
</evidence>
<dbReference type="SUPFAM" id="SSF51679">
    <property type="entry name" value="Bacterial luciferase-like"/>
    <property type="match status" value="1"/>
</dbReference>
<dbReference type="InterPro" id="IPR011251">
    <property type="entry name" value="Luciferase-like_dom"/>
</dbReference>
<evidence type="ECO:0000256" key="7">
    <source>
        <dbReference type="ARBA" id="ARBA00023223"/>
    </source>
</evidence>
<protein>
    <recommendedName>
        <fullName evidence="10">Alkanal monooxygenase</fullName>
        <ecNumber evidence="10">1.14.14.3</ecNumber>
    </recommendedName>
    <alternativeName>
        <fullName evidence="10">Bacterial luciferase</fullName>
    </alternativeName>
</protein>
<dbReference type="Gene3D" id="3.20.20.30">
    <property type="entry name" value="Luciferase-like domain"/>
    <property type="match status" value="1"/>
</dbReference>
<evidence type="ECO:0000256" key="10">
    <source>
        <dbReference type="RuleBase" id="RU367112"/>
    </source>
</evidence>
<dbReference type="EMBL" id="FUZI01000001">
    <property type="protein sequence ID" value="SKC31589.1"/>
    <property type="molecule type" value="Genomic_DNA"/>
</dbReference>
<reference evidence="12 13" key="1">
    <citation type="submission" date="2017-02" db="EMBL/GenBank/DDBJ databases">
        <authorList>
            <person name="Peterson S.W."/>
        </authorList>
    </citation>
    <scope>NUCLEOTIDE SEQUENCE [LARGE SCALE GENOMIC DNA]</scope>
    <source>
        <strain evidence="13">type strain: NCCB 100098</strain>
    </source>
</reference>
<comment type="catalytic activity">
    <reaction evidence="9 10">
        <text>a long-chain fatty aldehyde + FMNH2 + O2 = a long-chain fatty acid + hnu + FMN + H2O + 2 H(+)</text>
        <dbReference type="Rhea" id="RHEA:17181"/>
        <dbReference type="ChEBI" id="CHEBI:15377"/>
        <dbReference type="ChEBI" id="CHEBI:15378"/>
        <dbReference type="ChEBI" id="CHEBI:15379"/>
        <dbReference type="ChEBI" id="CHEBI:17176"/>
        <dbReference type="ChEBI" id="CHEBI:30212"/>
        <dbReference type="ChEBI" id="CHEBI:57560"/>
        <dbReference type="ChEBI" id="CHEBI:57618"/>
        <dbReference type="ChEBI" id="CHEBI:58210"/>
        <dbReference type="EC" id="1.14.14.3"/>
    </reaction>
</comment>
<dbReference type="GO" id="GO:0005829">
    <property type="term" value="C:cytosol"/>
    <property type="evidence" value="ECO:0007669"/>
    <property type="project" value="TreeGrafter"/>
</dbReference>
<dbReference type="GO" id="GO:0008218">
    <property type="term" value="P:bioluminescence"/>
    <property type="evidence" value="ECO:0007669"/>
    <property type="project" value="UniProtKB-UniRule"/>
</dbReference>
<evidence type="ECO:0000256" key="1">
    <source>
        <dbReference type="ARBA" id="ARBA00010426"/>
    </source>
</evidence>
<dbReference type="Pfam" id="PF00296">
    <property type="entry name" value="Bac_luciferase"/>
    <property type="match status" value="1"/>
</dbReference>
<evidence type="ECO:0000313" key="12">
    <source>
        <dbReference type="EMBL" id="SKC31589.1"/>
    </source>
</evidence>
<dbReference type="PANTHER" id="PTHR30137">
    <property type="entry name" value="LUCIFERASE-LIKE MONOOXYGENASE"/>
    <property type="match status" value="1"/>
</dbReference>
<dbReference type="PANTHER" id="PTHR30137:SF8">
    <property type="entry name" value="BLR5498 PROTEIN"/>
    <property type="match status" value="1"/>
</dbReference>
<evidence type="ECO:0000256" key="6">
    <source>
        <dbReference type="ARBA" id="ARBA00023033"/>
    </source>
</evidence>
<evidence type="ECO:0000256" key="9">
    <source>
        <dbReference type="ARBA" id="ARBA00048737"/>
    </source>
</evidence>
<evidence type="ECO:0000313" key="13">
    <source>
        <dbReference type="Proteomes" id="UP000189966"/>
    </source>
</evidence>
<keyword evidence="6 10" id="KW-0503">Monooxygenase</keyword>
<evidence type="ECO:0000256" key="4">
    <source>
        <dbReference type="ARBA" id="ARBA00022643"/>
    </source>
</evidence>
<keyword evidence="4 10" id="KW-0288">FMN</keyword>
<feature type="domain" description="Luciferase-like" evidence="11">
    <location>
        <begin position="1"/>
        <end position="322"/>
    </location>
</feature>
<dbReference type="CDD" id="cd01096">
    <property type="entry name" value="Alkanal_monooxygenase"/>
    <property type="match status" value="1"/>
</dbReference>
<name>A0A1T5HXP9_9GAMM</name>
<comment type="function">
    <text evidence="10">Light-emitting reaction in luminous bacteria.</text>
</comment>
<evidence type="ECO:0000259" key="11">
    <source>
        <dbReference type="Pfam" id="PF00296"/>
    </source>
</evidence>
<dbReference type="InterPro" id="IPR018235">
    <property type="entry name" value="Bacterial_luciferase_CS"/>
</dbReference>
<evidence type="ECO:0000256" key="2">
    <source>
        <dbReference type="ARBA" id="ARBA00011870"/>
    </source>
</evidence>
<keyword evidence="8 10" id="KW-0599">Photoprotein</keyword>
<comment type="similarity">
    <text evidence="1 10">Belongs to the bacterial luciferase oxidoreductase family.</text>
</comment>
<proteinExistence type="inferred from homology"/>
<keyword evidence="3 10" id="KW-0285">Flavoprotein</keyword>
<dbReference type="OrthoDB" id="7903015at2"/>
<dbReference type="AlphaFoldDB" id="A0A1T5HXP9"/>
<dbReference type="InterPro" id="IPR050766">
    <property type="entry name" value="Bact_Lucif_Oxidored"/>
</dbReference>
<gene>
    <name evidence="12" type="primary">luxA</name>
    <name evidence="12" type="ORF">CZ809_01091</name>
</gene>
<dbReference type="Proteomes" id="UP000189966">
    <property type="component" value="Unassembled WGS sequence"/>
</dbReference>
<sequence>MKFGNIFFSYQPPGETHKEIMNRFVRLGIVSEELNFDTYWTLEHHFTEFGLTGNLFVACANLLGRTTKLKVGTMGIVLPTAHPARQIEDLLLLDQMSKGRFNFGAVRGLYHKDFRVFGVTMEDSRVITEDFHTMIMDGTKTGILHTDGKNIEFPDVKVYPEAYLAKIPTCMTAESAATTTWLAERGLPMVLSWIITTSEKKAQMELYHAVARDSGYSEEYIKNIDHSMALICSVDEDGKKAEDVCREFLGNFYDSYVNATNIFSESNQTRGYDYHKGQWKDFVLKGHTNTKRRVDYSHDLNPVGTPEKCIEIIQRDIDATGITNITLGFEANGSEEEIIASMKLFMTQVAPFLKDPK</sequence>
<evidence type="ECO:0000256" key="3">
    <source>
        <dbReference type="ARBA" id="ARBA00022630"/>
    </source>
</evidence>
<keyword evidence="7 10" id="KW-0455">Luminescence</keyword>
<keyword evidence="5 10" id="KW-0560">Oxidoreductase</keyword>
<dbReference type="InterPro" id="IPR033924">
    <property type="entry name" value="Alkanal_monooxygenase"/>
</dbReference>
<evidence type="ECO:0000256" key="8">
    <source>
        <dbReference type="ARBA" id="ARBA00023262"/>
    </source>
</evidence>
<organism evidence="12 13">
    <name type="scientific">Photobacterium piscicola</name>
    <dbReference type="NCBI Taxonomy" id="1378299"/>
    <lineage>
        <taxon>Bacteria</taxon>
        <taxon>Pseudomonadati</taxon>
        <taxon>Pseudomonadota</taxon>
        <taxon>Gammaproteobacteria</taxon>
        <taxon>Vibrionales</taxon>
        <taxon>Vibrionaceae</taxon>
        <taxon>Photobacterium</taxon>
    </lineage>
</organism>
<dbReference type="InterPro" id="IPR002103">
    <property type="entry name" value="Luciferase_bac/NFP"/>
</dbReference>
<dbReference type="RefSeq" id="WP_080156357.1">
    <property type="nucleotide sequence ID" value="NZ_FUZI01000001.1"/>
</dbReference>
<dbReference type="GO" id="GO:0047646">
    <property type="term" value="F:alkanal monooxygenase (FMN-linked) activity"/>
    <property type="evidence" value="ECO:0007669"/>
    <property type="project" value="UniProtKB-UniRule"/>
</dbReference>
<dbReference type="InterPro" id="IPR036661">
    <property type="entry name" value="Luciferase-like_sf"/>
</dbReference>
<dbReference type="PROSITE" id="PS00494">
    <property type="entry name" value="BACTERIAL_LUCIFERASE"/>
    <property type="match status" value="1"/>
</dbReference>